<evidence type="ECO:0000313" key="2">
    <source>
        <dbReference type="EMBL" id="SFV82936.1"/>
    </source>
</evidence>
<reference evidence="2" key="1">
    <citation type="submission" date="2016-10" db="EMBL/GenBank/DDBJ databases">
        <authorList>
            <person name="de Groot N.N."/>
        </authorList>
    </citation>
    <scope>NUCLEOTIDE SEQUENCE</scope>
</reference>
<evidence type="ECO:0000313" key="1">
    <source>
        <dbReference type="EMBL" id="SFV77728.1"/>
    </source>
</evidence>
<protein>
    <submittedName>
        <fullName evidence="2">Uncharacterized protein</fullName>
    </submittedName>
</protein>
<accession>A0A1W1DNQ2</accession>
<dbReference type="EMBL" id="FPHR01000031">
    <property type="protein sequence ID" value="SFV77728.1"/>
    <property type="molecule type" value="Genomic_DNA"/>
</dbReference>
<dbReference type="EMBL" id="FPHT01000288">
    <property type="protein sequence ID" value="SFV82936.1"/>
    <property type="molecule type" value="Genomic_DNA"/>
</dbReference>
<dbReference type="AlphaFoldDB" id="A0A1W1DNQ2"/>
<proteinExistence type="predicted"/>
<sequence length="77" mass="8775">MDPHPSIKVVTEQYAVVRIPRVKRERVPANNVEIMDDLKMAMDKSDPKNHLYAAKVLGPSRSSEGVVLYYILDMYNA</sequence>
<gene>
    <name evidence="2" type="ORF">MNB_SUP05-12-42</name>
    <name evidence="1" type="ORF">MNB_SUP05-4-884</name>
</gene>
<name>A0A1W1DNQ2_9ZZZZ</name>
<organism evidence="2">
    <name type="scientific">hydrothermal vent metagenome</name>
    <dbReference type="NCBI Taxonomy" id="652676"/>
    <lineage>
        <taxon>unclassified sequences</taxon>
        <taxon>metagenomes</taxon>
        <taxon>ecological metagenomes</taxon>
    </lineage>
</organism>